<keyword evidence="5" id="KW-0963">Cytoplasm</keyword>
<evidence type="ECO:0000256" key="9">
    <source>
        <dbReference type="SAM" id="MobiDB-lite"/>
    </source>
</evidence>
<evidence type="ECO:0000256" key="3">
    <source>
        <dbReference type="ARBA" id="ARBA00004647"/>
    </source>
</evidence>
<dbReference type="AlphaFoldDB" id="W4FPX0"/>
<evidence type="ECO:0000259" key="10">
    <source>
        <dbReference type="Pfam" id="PF15007"/>
    </source>
</evidence>
<dbReference type="RefSeq" id="XP_009841672.1">
    <property type="nucleotide sequence ID" value="XM_009843370.1"/>
</dbReference>
<dbReference type="PANTHER" id="PTHR31477">
    <property type="entry name" value="CENTROSOMAL PROTEIN OF 44 KDA"/>
    <property type="match status" value="1"/>
</dbReference>
<feature type="domain" description="Centrosomal CEP44" evidence="10">
    <location>
        <begin position="5"/>
        <end position="136"/>
    </location>
</feature>
<comment type="subcellular location">
    <subcellularLocation>
        <location evidence="1">Cytoplasm</location>
        <location evidence="1">Cytoskeleton</location>
        <location evidence="1">Microtubule organizing center</location>
        <location evidence="1">Centrosome</location>
        <location evidence="1">Centriole</location>
    </subcellularLocation>
    <subcellularLocation>
        <location evidence="3">Cytoplasm</location>
        <location evidence="3">Cytoskeleton</location>
        <location evidence="3">Spindle pole</location>
    </subcellularLocation>
    <subcellularLocation>
        <location evidence="2">Midbody</location>
    </subcellularLocation>
</comment>
<protein>
    <recommendedName>
        <fullName evidence="4">Centrosomal protein of 44 kDa</fullName>
    </recommendedName>
</protein>
<evidence type="ECO:0000313" key="11">
    <source>
        <dbReference type="EMBL" id="ETV68718.1"/>
    </source>
</evidence>
<dbReference type="InterPro" id="IPR033603">
    <property type="entry name" value="CEP44"/>
</dbReference>
<keyword evidence="7" id="KW-0206">Cytoskeleton</keyword>
<evidence type="ECO:0000256" key="5">
    <source>
        <dbReference type="ARBA" id="ARBA00022490"/>
    </source>
</evidence>
<proteinExistence type="predicted"/>
<sequence length="423" mass="46691">MATGDMSNNAAKVRKQLVAIRYPHDIAASVETLARGNAADHLAELLRILHYALLDHSRHVAELVQAADLDLYGKTDVKFVDGVLRFARDTFAYFPHLTTSQLLSPQHFRECKLIVVADLLAHVAQAHAEASRRRKQQQAVWIPPSHKPSFHRSGDLPRVPSHHVTPAQVDGTSSPWISMNLGQPKAARVVRHTRTTQRPSNGVAVHVSDALPTAPLHEVQTHSILDWNTPIEDVPSHAALDKDILNPHRSPDRIKRNMWFYSNQHDADEEDMYPRASMNIQRAPSVDIPTPPKPVPVASASPRVPPNGHSSPPSPPVTLDDVLSALSKLEEVVAAKMDTLTHAFEAKFAALDDRVARLESVQVTRTTTPPSSLTSIPQVSPNQQDDPPPRVKLSTFIAQSTQAQYKWPPEPSVFGQYPSVSQP</sequence>
<comment type="function">
    <text evidence="8">Centriole-enriched microtubule-binding protein involved in centriole biogenesis. In collaboration with CEP295 and POC1B, is required for the centriole-to-centrosome conversion by ensuring the formation of bona fide centriole wall. Functions as a linker component that maintains centrosome cohesion. Associates with CROCC and regulates its stability and localization to the centrosome.</text>
</comment>
<evidence type="ECO:0000256" key="6">
    <source>
        <dbReference type="ARBA" id="ARBA00023054"/>
    </source>
</evidence>
<reference evidence="11" key="1">
    <citation type="submission" date="2013-12" db="EMBL/GenBank/DDBJ databases">
        <title>The Genome Sequence of Aphanomyces astaci APO3.</title>
        <authorList>
            <consortium name="The Broad Institute Genomics Platform"/>
            <person name="Russ C."/>
            <person name="Tyler B."/>
            <person name="van West P."/>
            <person name="Dieguez-Uribeondo J."/>
            <person name="Young S.K."/>
            <person name="Zeng Q."/>
            <person name="Gargeya S."/>
            <person name="Fitzgerald M."/>
            <person name="Abouelleil A."/>
            <person name="Alvarado L."/>
            <person name="Chapman S.B."/>
            <person name="Gainer-Dewar J."/>
            <person name="Goldberg J."/>
            <person name="Griggs A."/>
            <person name="Gujja S."/>
            <person name="Hansen M."/>
            <person name="Howarth C."/>
            <person name="Imamovic A."/>
            <person name="Ireland A."/>
            <person name="Larimer J."/>
            <person name="McCowan C."/>
            <person name="Murphy C."/>
            <person name="Pearson M."/>
            <person name="Poon T.W."/>
            <person name="Priest M."/>
            <person name="Roberts A."/>
            <person name="Saif S."/>
            <person name="Shea T."/>
            <person name="Sykes S."/>
            <person name="Wortman J."/>
            <person name="Nusbaum C."/>
            <person name="Birren B."/>
        </authorList>
    </citation>
    <scope>NUCLEOTIDE SEQUENCE [LARGE SCALE GENOMIC DNA]</scope>
    <source>
        <strain evidence="11">APO3</strain>
    </source>
</reference>
<dbReference type="OrthoDB" id="259598at2759"/>
<dbReference type="EMBL" id="KI913182">
    <property type="protein sequence ID" value="ETV68718.1"/>
    <property type="molecule type" value="Genomic_DNA"/>
</dbReference>
<evidence type="ECO:0000256" key="7">
    <source>
        <dbReference type="ARBA" id="ARBA00023212"/>
    </source>
</evidence>
<dbReference type="GeneID" id="20817309"/>
<gene>
    <name evidence="11" type="ORF">H257_15313</name>
</gene>
<dbReference type="GO" id="GO:0030496">
    <property type="term" value="C:midbody"/>
    <property type="evidence" value="ECO:0007669"/>
    <property type="project" value="UniProtKB-SubCell"/>
</dbReference>
<organism evidence="11">
    <name type="scientific">Aphanomyces astaci</name>
    <name type="common">Crayfish plague agent</name>
    <dbReference type="NCBI Taxonomy" id="112090"/>
    <lineage>
        <taxon>Eukaryota</taxon>
        <taxon>Sar</taxon>
        <taxon>Stramenopiles</taxon>
        <taxon>Oomycota</taxon>
        <taxon>Saprolegniomycetes</taxon>
        <taxon>Saprolegniales</taxon>
        <taxon>Verrucalvaceae</taxon>
        <taxon>Aphanomyces</taxon>
    </lineage>
</organism>
<dbReference type="InterPro" id="IPR029157">
    <property type="entry name" value="CEP44_CC"/>
</dbReference>
<keyword evidence="6" id="KW-0175">Coiled coil</keyword>
<evidence type="ECO:0000256" key="4">
    <source>
        <dbReference type="ARBA" id="ARBA00014053"/>
    </source>
</evidence>
<name>W4FPX0_APHAT</name>
<dbReference type="STRING" id="112090.W4FPX0"/>
<feature type="region of interest" description="Disordered" evidence="9">
    <location>
        <begin position="283"/>
        <end position="319"/>
    </location>
</feature>
<evidence type="ECO:0000256" key="2">
    <source>
        <dbReference type="ARBA" id="ARBA00004214"/>
    </source>
</evidence>
<dbReference type="Pfam" id="PF15007">
    <property type="entry name" value="CEP44"/>
    <property type="match status" value="1"/>
</dbReference>
<evidence type="ECO:0000256" key="8">
    <source>
        <dbReference type="ARBA" id="ARBA00046235"/>
    </source>
</evidence>
<dbReference type="GO" id="GO:0000922">
    <property type="term" value="C:spindle pole"/>
    <property type="evidence" value="ECO:0007669"/>
    <property type="project" value="UniProtKB-SubCell"/>
</dbReference>
<evidence type="ECO:0000256" key="1">
    <source>
        <dbReference type="ARBA" id="ARBA00004114"/>
    </source>
</evidence>
<accession>W4FPX0</accession>
<feature type="compositionally biased region" description="Low complexity" evidence="9">
    <location>
        <begin position="296"/>
        <end position="311"/>
    </location>
</feature>
<feature type="compositionally biased region" description="Low complexity" evidence="9">
    <location>
        <begin position="364"/>
        <end position="377"/>
    </location>
</feature>
<feature type="region of interest" description="Disordered" evidence="9">
    <location>
        <begin position="362"/>
        <end position="423"/>
    </location>
</feature>
<dbReference type="VEuPathDB" id="FungiDB:H257_15313"/>
<dbReference type="GO" id="GO:0005814">
    <property type="term" value="C:centriole"/>
    <property type="evidence" value="ECO:0007669"/>
    <property type="project" value="UniProtKB-SubCell"/>
</dbReference>
<dbReference type="PANTHER" id="PTHR31477:SF1">
    <property type="entry name" value="CENTROSOMAL PROTEIN OF 44 KDA"/>
    <property type="match status" value="1"/>
</dbReference>